<comment type="caution">
    <text evidence="1">The sequence shown here is derived from an EMBL/GenBank/DDBJ whole genome shotgun (WGS) entry which is preliminary data.</text>
</comment>
<dbReference type="Proteomes" id="UP000789525">
    <property type="component" value="Unassembled WGS sequence"/>
</dbReference>
<name>A0ACA9KD45_9GLOM</name>
<reference evidence="1" key="1">
    <citation type="submission" date="2021-06" db="EMBL/GenBank/DDBJ databases">
        <authorList>
            <person name="Kallberg Y."/>
            <person name="Tangrot J."/>
            <person name="Rosling A."/>
        </authorList>
    </citation>
    <scope>NUCLEOTIDE SEQUENCE</scope>
    <source>
        <strain evidence="1">CL356</strain>
    </source>
</reference>
<accession>A0ACA9KD45</accession>
<evidence type="ECO:0000313" key="2">
    <source>
        <dbReference type="Proteomes" id="UP000789525"/>
    </source>
</evidence>
<proteinExistence type="predicted"/>
<gene>
    <name evidence="1" type="ORF">ACOLOM_LOCUS1366</name>
</gene>
<dbReference type="EMBL" id="CAJVPT010001590">
    <property type="protein sequence ID" value="CAG8465707.1"/>
    <property type="molecule type" value="Genomic_DNA"/>
</dbReference>
<sequence>MKNKKPKINCKIRVRGKVQVRPSCECPIRFYQRPEFVQVRIKNDVSIKESLTGAITKDRRFEDASNQFTELAKTTEKFHNDVIKFRDSMSNMINHQTNVSDLLLELYNPIQGDGPSEGGVTRRVKTPARSMKAVEIYAEIMSEIRDLILPELDDIDQKIVEPAVEFMKIIKAIKKVITKRDHKKVDYDRYNLSLKKLQDKKDRSLNDEKQMFKLEEQFDQATQEYEYYNDLLKKELPLFFEFRVEFIEPIAESFYHIQLKIFGILLERFEQLVEIGYFDTETDIVRGFESRREEATNMLDELTIIDRRKRDTSSIRSRSPNYRTSSSRRDYEEECEDEDYDVPPPEYTPVTIPRPKREPPEYNPRSKKESPELSHKPVVTSPKPKKPPPPPIAPKPKLAHYVIALYDYDAQAEGDLSFRKDDKIEVIERTPDVNDWWKGKLKGKIGMFPVEFAAKDHYTTCRHVKCPPNKCCRDMARIISGHQKVKEMKRQAKVEDESCTLDDSYKEVDSGKDYKNGNDK</sequence>
<protein>
    <submittedName>
        <fullName evidence="1">10092_t:CDS:1</fullName>
    </submittedName>
</protein>
<keyword evidence="2" id="KW-1185">Reference proteome</keyword>
<organism evidence="1 2">
    <name type="scientific">Acaulospora colombiana</name>
    <dbReference type="NCBI Taxonomy" id="27376"/>
    <lineage>
        <taxon>Eukaryota</taxon>
        <taxon>Fungi</taxon>
        <taxon>Fungi incertae sedis</taxon>
        <taxon>Mucoromycota</taxon>
        <taxon>Glomeromycotina</taxon>
        <taxon>Glomeromycetes</taxon>
        <taxon>Diversisporales</taxon>
        <taxon>Acaulosporaceae</taxon>
        <taxon>Acaulospora</taxon>
    </lineage>
</organism>
<evidence type="ECO:0000313" key="1">
    <source>
        <dbReference type="EMBL" id="CAG8465707.1"/>
    </source>
</evidence>